<keyword evidence="10" id="KW-1185">Reference proteome</keyword>
<keyword evidence="2" id="KW-0433">Leucine-rich repeat</keyword>
<dbReference type="FunFam" id="3.80.10.10:FF:000400">
    <property type="entry name" value="Nuclear pore complex protein NUP107"/>
    <property type="match status" value="1"/>
</dbReference>
<feature type="transmembrane region" description="Helical" evidence="8">
    <location>
        <begin position="983"/>
        <end position="1007"/>
    </location>
</feature>
<keyword evidence="5 8" id="KW-0472">Membrane</keyword>
<evidence type="ECO:0000256" key="3">
    <source>
        <dbReference type="ARBA" id="ARBA00022729"/>
    </source>
</evidence>
<sequence length="1238" mass="137901">MKVDIHTLTSSDAAATVAIDRRILEQRLEIWGGTHAVPPTTSSSSSICTEDTEGWFDQEGWDCVLYEIIDDPGCPKYGNTTAHTNSAVKGSAIDNCCFCQIDVANNVTNCSSPSSETCVDTLEWSDDNGNGCKAYQEVLDPGCQLPIGSIFTGDMGFAAAVENCCYCMDPTCEDFTWKCEERSNTWWTLVDQCAEDTRSKKCQAASNVWKRDEASVCDKAASCSCGTDQFKIVTKYYDDNGVDYFNETVGLYNECKCDFWSRRCEDTLGLGEACDYAAEYCCGDYRYDAGYETFNFLNSPQCYCDFYNYAENEFAHKLKPKALNVEKEFTSPCGPFKTYWLSKSGVEKRSLESIYNGTNGQNWTNNVGWMDETVDHCEWYGISCDADGFVTDIDLRDNNLVGQFPIYTRDVNSSGDPILDNTWRLTKYGLASMYKLKTLDLAENELTGTIEYAPLYNLVALTYFDVSENQLSGELEAQVAPSIKYADFSNNDFTSMRRFVQYKASSFQTLRFCDVSNNAIQQDAADLLENTPPRIKQFIASNNQFYGSLPASLDNLPKLRQFEMASNALSGILPDFTESFATLQELDLSNQTKGFTGPIPGDVWRSLSLKILNLAGSMLTGTIPSLVGNLAVLEVLDLSNNVLKGSLPSELGLLGGGASLKRLGLSNNAFTGVIPFQVGQLQGASVLLKDNSFQNTSNTAPLNLCLEREVKEFDLADDTTLCPPERNALSNFYDSAKGAEWTNGSLWLDEYASYCDWKGVTCEDDMNHVVKLNLTNNGLSGRLSESIGNLTFMKELDLSDNDIKGSIPLELGKLSNLMYLRLSYNAFTGAAPDGLAEMKGLQVLQLQSNRITKIPTIPRLIDNIHGQSTFVADCGVPSAFDEALECYNCTMCCNEDDDCYPQQKTKVQELGLKDYGTFASVLSACFIVLCCSVALLLYISARRKNIENSLTSEMETRIKEQDIYALSKIGKDSVYSYFVTDKVFGWIAALITLCIQFGIFVFFIHAAEANLQDNRTDIQFTWKCPRDTDVCSNKADLTDAGWAIYCVLMVAFLSTDMISGAKLIYHSAKITHSFKSRIRYFFGGMCLCWLTLFALYVSTVYNKAIATSNTEIIVNSVIVLFIMDLDEWIFSALEAINDDWTSHVAKSEDEMKVQIASQQEELKNLREIVERIQDSLTQMDQIASEKEELRKLHEIVDKMLESNASAHSEHVVSGSESDVYAQQLETEHVDDIVVPYEA</sequence>
<evidence type="ECO:0000256" key="2">
    <source>
        <dbReference type="ARBA" id="ARBA00022614"/>
    </source>
</evidence>
<name>A0AAD8XRN4_9STRA</name>
<evidence type="ECO:0000256" key="6">
    <source>
        <dbReference type="ARBA" id="ARBA00023180"/>
    </source>
</evidence>
<keyword evidence="8" id="KW-1133">Transmembrane helix</keyword>
<keyword evidence="4" id="KW-0677">Repeat</keyword>
<comment type="caution">
    <text evidence="9">The sequence shown here is derived from an EMBL/GenBank/DDBJ whole genome shotgun (WGS) entry which is preliminary data.</text>
</comment>
<keyword evidence="7" id="KW-0175">Coiled coil</keyword>
<dbReference type="Pfam" id="PF00560">
    <property type="entry name" value="LRR_1"/>
    <property type="match status" value="4"/>
</dbReference>
<dbReference type="PANTHER" id="PTHR45974:SF61">
    <property type="entry name" value="LEUCINE-RICH REPEAT (LRR) FAMILY PROTEIN"/>
    <property type="match status" value="1"/>
</dbReference>
<dbReference type="SUPFAM" id="SSF52058">
    <property type="entry name" value="L domain-like"/>
    <property type="match status" value="2"/>
</dbReference>
<evidence type="ECO:0000313" key="9">
    <source>
        <dbReference type="EMBL" id="KAK1732334.1"/>
    </source>
</evidence>
<keyword evidence="3" id="KW-0732">Signal</keyword>
<gene>
    <name evidence="9" type="ORF">QTG54_016964</name>
</gene>
<dbReference type="AlphaFoldDB" id="A0AAD8XRN4"/>
<proteinExistence type="predicted"/>
<feature type="coiled-coil region" evidence="7">
    <location>
        <begin position="1148"/>
        <end position="1192"/>
    </location>
</feature>
<dbReference type="InterPro" id="IPR032675">
    <property type="entry name" value="LRR_dom_sf"/>
</dbReference>
<organism evidence="9 10">
    <name type="scientific">Skeletonema marinoi</name>
    <dbReference type="NCBI Taxonomy" id="267567"/>
    <lineage>
        <taxon>Eukaryota</taxon>
        <taxon>Sar</taxon>
        <taxon>Stramenopiles</taxon>
        <taxon>Ochrophyta</taxon>
        <taxon>Bacillariophyta</taxon>
        <taxon>Coscinodiscophyceae</taxon>
        <taxon>Thalassiosirophycidae</taxon>
        <taxon>Thalassiosirales</taxon>
        <taxon>Skeletonemataceae</taxon>
        <taxon>Skeletonema</taxon>
        <taxon>Skeletonema marinoi-dohrnii complex</taxon>
    </lineage>
</organism>
<evidence type="ECO:0000256" key="5">
    <source>
        <dbReference type="ARBA" id="ARBA00023136"/>
    </source>
</evidence>
<feature type="transmembrane region" description="Helical" evidence="8">
    <location>
        <begin position="1042"/>
        <end position="1065"/>
    </location>
</feature>
<keyword evidence="6" id="KW-0325">Glycoprotein</keyword>
<evidence type="ECO:0000256" key="7">
    <source>
        <dbReference type="SAM" id="Coils"/>
    </source>
</evidence>
<feature type="transmembrane region" description="Helical" evidence="8">
    <location>
        <begin position="1077"/>
        <end position="1098"/>
    </location>
</feature>
<evidence type="ECO:0000313" key="10">
    <source>
        <dbReference type="Proteomes" id="UP001224775"/>
    </source>
</evidence>
<reference evidence="9" key="1">
    <citation type="submission" date="2023-06" db="EMBL/GenBank/DDBJ databases">
        <title>Survivors Of The Sea: Transcriptome response of Skeletonema marinoi to long-term dormancy.</title>
        <authorList>
            <person name="Pinder M.I.M."/>
            <person name="Kourtchenko O."/>
            <person name="Robertson E.K."/>
            <person name="Larsson T."/>
            <person name="Maumus F."/>
            <person name="Osuna-Cruz C.M."/>
            <person name="Vancaester E."/>
            <person name="Stenow R."/>
            <person name="Vandepoele K."/>
            <person name="Ploug H."/>
            <person name="Bruchert V."/>
            <person name="Godhe A."/>
            <person name="Topel M."/>
        </authorList>
    </citation>
    <scope>NUCLEOTIDE SEQUENCE</scope>
    <source>
        <strain evidence="9">R05AC</strain>
    </source>
</reference>
<evidence type="ECO:0000256" key="8">
    <source>
        <dbReference type="SAM" id="Phobius"/>
    </source>
</evidence>
<keyword evidence="8" id="KW-0812">Transmembrane</keyword>
<comment type="subcellular location">
    <subcellularLocation>
        <location evidence="1">Membrane</location>
    </subcellularLocation>
</comment>
<dbReference type="PROSITE" id="PS51450">
    <property type="entry name" value="LRR"/>
    <property type="match status" value="1"/>
</dbReference>
<dbReference type="SMART" id="SM00369">
    <property type="entry name" value="LRR_TYP"/>
    <property type="match status" value="4"/>
</dbReference>
<feature type="transmembrane region" description="Helical" evidence="8">
    <location>
        <begin position="915"/>
        <end position="939"/>
    </location>
</feature>
<accession>A0AAD8XRN4</accession>
<dbReference type="EMBL" id="JATAAI010000072">
    <property type="protein sequence ID" value="KAK1732334.1"/>
    <property type="molecule type" value="Genomic_DNA"/>
</dbReference>
<dbReference type="GO" id="GO:0016020">
    <property type="term" value="C:membrane"/>
    <property type="evidence" value="ECO:0007669"/>
    <property type="project" value="UniProtKB-SubCell"/>
</dbReference>
<dbReference type="Gene3D" id="3.80.10.10">
    <property type="entry name" value="Ribonuclease Inhibitor"/>
    <property type="match status" value="3"/>
</dbReference>
<dbReference type="InterPro" id="IPR001611">
    <property type="entry name" value="Leu-rich_rpt"/>
</dbReference>
<evidence type="ECO:0000256" key="1">
    <source>
        <dbReference type="ARBA" id="ARBA00004370"/>
    </source>
</evidence>
<dbReference type="PANTHER" id="PTHR45974">
    <property type="entry name" value="RECEPTOR-LIKE PROTEIN 55"/>
    <property type="match status" value="1"/>
</dbReference>
<evidence type="ECO:0000256" key="4">
    <source>
        <dbReference type="ARBA" id="ARBA00022737"/>
    </source>
</evidence>
<dbReference type="Proteomes" id="UP001224775">
    <property type="component" value="Unassembled WGS sequence"/>
</dbReference>
<protein>
    <submittedName>
        <fullName evidence="9">Leucine-rich repeat domain-containing protein</fullName>
    </submittedName>
</protein>
<dbReference type="InterPro" id="IPR003591">
    <property type="entry name" value="Leu-rich_rpt_typical-subtyp"/>
</dbReference>